<reference evidence="2 3" key="1">
    <citation type="submission" date="2016-07" db="EMBL/GenBank/DDBJ databases">
        <title>Pervasive Adenine N6-methylation of Active Genes in Fungi.</title>
        <authorList>
            <consortium name="DOE Joint Genome Institute"/>
            <person name="Mondo S.J."/>
            <person name="Dannebaum R.O."/>
            <person name="Kuo R.C."/>
            <person name="Labutti K."/>
            <person name="Haridas S."/>
            <person name="Kuo A."/>
            <person name="Salamov A."/>
            <person name="Ahrendt S.R."/>
            <person name="Lipzen A."/>
            <person name="Sullivan W."/>
            <person name="Andreopoulos W.B."/>
            <person name="Clum A."/>
            <person name="Lindquist E."/>
            <person name="Daum C."/>
            <person name="Ramamoorthy G.K."/>
            <person name="Gryganskyi A."/>
            <person name="Culley D."/>
            <person name="Magnuson J.K."/>
            <person name="James T.Y."/>
            <person name="O'Malley M.A."/>
            <person name="Stajich J.E."/>
            <person name="Spatafora J.W."/>
            <person name="Visel A."/>
            <person name="Grigoriev I.V."/>
        </authorList>
    </citation>
    <scope>NUCLEOTIDE SEQUENCE [LARGE SCALE GENOMIC DNA]</scope>
    <source>
        <strain evidence="2 3">NRRL 2496</strain>
    </source>
</reference>
<dbReference type="Proteomes" id="UP000242180">
    <property type="component" value="Unassembled WGS sequence"/>
</dbReference>
<sequence>MCRSRVLQFLLAFALLFLFVTASVAEVTHATTDPETLDTVSIQASTTDFCVYLPQRSNWSVNLKTWTDSVRSVISKLPTAARLQIAVRDTVGVARNWFHDVYLAPHLELKLLLDTSCLDCPPRESTTAFDGTISGVIPEDALAVSRFDLRYVIRSAAQLTVHNMLTMQEAMLESPRPEHAALQQYRRTEKSIHHGFYRKGLTRVSDARYYIIDCIRDSIQTVLREQFKMGIKDILDTKCRHVTDIATCYDIELSALGELLASTWLHNDRQVKSQASIKNSVVRLFHTVLRTSRATANSRAAAVSHTLLQSRSSWNASMTFWADYVRTAVSELPIVIRLRDTVDRARTWSYDVYLAPYLEVKLLFHAPPAGCPPRELTTSFDTIVRRRFHKDQLSKARIDLKRVVRFAARLSACTIPNVRRALIESPAPLHAALQQYHRTEKSIHRAFYRNGLASSSNPSYQIIDCIRDTMQADLRKKFEMGIQDILNHKCRYATNIAACYDIELSVLGESFADVWWHYGRKVKPRAPANRNMDLNLWINLIRDVLFKLLSNPTLIRIQIAIREMIDMVHNWFHDVYLAPYLEFKLLLDGSRAGCPARELPTAFDSRIGDAIPEDALSEDRVDLNGVLRFARRLTAQKMVAVRQAMLAHPDPQHAALQQYKRTERSIHRAFYRTGLTRLSNPRYQYVDCIRDSIQTDLREKFKLGIQDILDNKCRYETDVTTCYDAALATLSRSINDAWLHNVLQVNWRACVARAISSMYGFISRGNR</sequence>
<comment type="caution">
    <text evidence="2">The sequence shown here is derived from an EMBL/GenBank/DDBJ whole genome shotgun (WGS) entry which is preliminary data.</text>
</comment>
<name>A0A1X2H0M8_SYNRA</name>
<evidence type="ECO:0000313" key="3">
    <source>
        <dbReference type="Proteomes" id="UP000242180"/>
    </source>
</evidence>
<feature type="chain" id="PRO_5012416986" evidence="1">
    <location>
        <begin position="26"/>
        <end position="767"/>
    </location>
</feature>
<keyword evidence="3" id="KW-1185">Reference proteome</keyword>
<gene>
    <name evidence="2" type="ORF">BCR43DRAFT_498310</name>
</gene>
<dbReference type="InParanoid" id="A0A1X2H0M8"/>
<dbReference type="EMBL" id="MCGN01000011">
    <property type="protein sequence ID" value="ORY90990.1"/>
    <property type="molecule type" value="Genomic_DNA"/>
</dbReference>
<dbReference type="AlphaFoldDB" id="A0A1X2H0M8"/>
<protein>
    <submittedName>
        <fullName evidence="2">Uncharacterized protein</fullName>
    </submittedName>
</protein>
<evidence type="ECO:0000256" key="1">
    <source>
        <dbReference type="SAM" id="SignalP"/>
    </source>
</evidence>
<keyword evidence="1" id="KW-0732">Signal</keyword>
<accession>A0A1X2H0M8</accession>
<proteinExistence type="predicted"/>
<evidence type="ECO:0000313" key="2">
    <source>
        <dbReference type="EMBL" id="ORY90990.1"/>
    </source>
</evidence>
<organism evidence="2 3">
    <name type="scientific">Syncephalastrum racemosum</name>
    <name type="common">Filamentous fungus</name>
    <dbReference type="NCBI Taxonomy" id="13706"/>
    <lineage>
        <taxon>Eukaryota</taxon>
        <taxon>Fungi</taxon>
        <taxon>Fungi incertae sedis</taxon>
        <taxon>Mucoromycota</taxon>
        <taxon>Mucoromycotina</taxon>
        <taxon>Mucoromycetes</taxon>
        <taxon>Mucorales</taxon>
        <taxon>Syncephalastraceae</taxon>
        <taxon>Syncephalastrum</taxon>
    </lineage>
</organism>
<feature type="signal peptide" evidence="1">
    <location>
        <begin position="1"/>
        <end position="25"/>
    </location>
</feature>